<keyword evidence="9" id="KW-1185">Reference proteome</keyword>
<feature type="coiled-coil region" evidence="5">
    <location>
        <begin position="280"/>
        <end position="339"/>
    </location>
</feature>
<evidence type="ECO:0000256" key="4">
    <source>
        <dbReference type="ARBA" id="ARBA00023212"/>
    </source>
</evidence>
<feature type="compositionally biased region" description="Basic and acidic residues" evidence="6">
    <location>
        <begin position="110"/>
        <end position="123"/>
    </location>
</feature>
<dbReference type="PROSITE" id="PS50222">
    <property type="entry name" value="EF_HAND_2"/>
    <property type="match status" value="1"/>
</dbReference>
<dbReference type="PANTHER" id="PTHR18905">
    <property type="entry name" value="NINEIN"/>
    <property type="match status" value="1"/>
</dbReference>
<feature type="compositionally biased region" description="Basic and acidic residues" evidence="6">
    <location>
        <begin position="155"/>
        <end position="164"/>
    </location>
</feature>
<feature type="region of interest" description="Disordered" evidence="6">
    <location>
        <begin position="101"/>
        <end position="197"/>
    </location>
</feature>
<comment type="subcellular location">
    <subcellularLocation>
        <location evidence="1">Cytoplasm</location>
        <location evidence="1">Cytoskeleton</location>
        <location evidence="1">Microtubule organizing center</location>
        <location evidence="1">Centrosome</location>
    </subcellularLocation>
</comment>
<proteinExistence type="predicted"/>
<feature type="region of interest" description="Disordered" evidence="6">
    <location>
        <begin position="1150"/>
        <end position="1186"/>
    </location>
</feature>
<evidence type="ECO:0000313" key="9">
    <source>
        <dbReference type="Proteomes" id="UP001148018"/>
    </source>
</evidence>
<comment type="caution">
    <text evidence="8">The sequence shown here is derived from an EMBL/GenBank/DDBJ whole genome shotgun (WGS) entry which is preliminary data.</text>
</comment>
<sequence length="1441" mass="166593">MEDHYVAQLKVEFDSCDSTATGYLDKEELTELCHKLHLEAHLHLLLDTLLGDSLYARVNFEEFKDGFVAVLSRSLDLSTSDDESSYLEPVVPEEVKPKFVKGAKRYGRRTRPDAPQDGDRTGDPDAQNPPSCSPTGARRPKLPRSTSLESVEELLSERSADHSYGEGLPGHTPISSSTPIRPPHLQRDTHKPQGSTAPDRVLALWTEEGVRNGRDILQILDFSLEEVQAEQASRERDKAKGDLEQADRRNLKLVREVDDHHAAMETLNHSRIRDLEQEFRERLAALRSQSEQESEALQQQVEAERAELREEVELLKVQESRLQEDLHTTTQENRSLEEEVCVLKESLSAWTLRVPELQDRNDELSSELWRSQTSDRKSRRSTDEFETKRGVSPLARRKLDQSAVSIQTELAMEQLRDKHSQEIHSLRVDLETKVNFYERSLELMRNNMEVERKDISQSFKLEISETQREWAELDQNYAREINHLVQRLSAEKEELGAELKLKMDQEVMLVREEAEEKLSEVKLCHAEVQQQQSELWEKRLLQIEQENQKEKILVVEEAQEEVSRRCDQLSSERRRLEEQVVSLQEEVKMARYEQQDSNKLLSQSERRLEQREAELRCSEGRGSQLEAELKASEGQMSELGAALCTSDGRSCQLEAELRCSLGRSSELEARLQEACSQLEENFRFLEAHEEVKHRLTLERSSLEEELGLRRSREGDLLQEVSQLKEELDSLQAWSRSILQDSTQQKALLRAREESVASLQTDLVELQETLRTRGERQTELSSELNSLKMDRARLIQDLKEQAMASSLEEVREEAVRLSEEKSHYLRLADQLSTQIVEMEEEISSLRDHLRDLSVQLNQTANLVLDLKNQLRAKSAGLTHMQDQLADSQARREQVEGFSAQFHREVERLTSRLEEQERELSSIRDWAQLRGSTQSGLVHLQRELVEKQEELRRVGEASEAEKDRMKRHLLEMEELVVALEVLMEPGGPHRTSCGWRRNSRYREEVLEISGRNLQLSGENAELSSRLRGDEGAVRLLRERLEKVTKEQQEESAKVRELEEKEAQKERERLQLLSSWTHERELLERQLASAKDKVEQVEVLEADLVSLRLKQQWVEQDKTRLLEEAEHRTQQVEALQSSVCHVDGEVELLRSQLQSATQERTGHAQEVTSQHRKLQDVQREEERQEQAAGALQEEIQTLRLHNQDLLQRLRLHTPVARLHTPRSSASSHSPVAPPPHSPKLRLLTLPLSAVQAQEEELQRLTRECQTLRSRHTQLESARTQAEDQAVRSDTSRVVLQAQASQQLQEARREAEESSQQQLHLLRVRLEEQTRRSQRLEEELRAQAQQAGSQIHTHQERLQQTETKVKSLRLLLQEKTQQLEEQVSSSNQSCQLLQDLYLENSHLVRALQVTETRQKNAQKKNFMLEDKVSALNTLIREIVTMALAT</sequence>
<dbReference type="GO" id="GO:0005813">
    <property type="term" value="C:centrosome"/>
    <property type="evidence" value="ECO:0007669"/>
    <property type="project" value="UniProtKB-SubCell"/>
</dbReference>
<keyword evidence="4" id="KW-0206">Cytoskeleton</keyword>
<dbReference type="GO" id="GO:0005509">
    <property type="term" value="F:calcium ion binding"/>
    <property type="evidence" value="ECO:0007669"/>
    <property type="project" value="InterPro"/>
</dbReference>
<name>A0A9Q0IVK7_9TELE</name>
<evidence type="ECO:0000256" key="6">
    <source>
        <dbReference type="SAM" id="MobiDB-lite"/>
    </source>
</evidence>
<feature type="coiled-coil region" evidence="5">
    <location>
        <begin position="668"/>
        <end position="705"/>
    </location>
</feature>
<dbReference type="Proteomes" id="UP001148018">
    <property type="component" value="Unassembled WGS sequence"/>
</dbReference>
<reference evidence="8" key="1">
    <citation type="submission" date="2022-07" db="EMBL/GenBank/DDBJ databases">
        <title>Chromosome-level genome of Muraenolepis orangiensis.</title>
        <authorList>
            <person name="Kim J."/>
        </authorList>
    </citation>
    <scope>NUCLEOTIDE SEQUENCE</scope>
    <source>
        <strain evidence="8">KU_S4_2022</strain>
        <tissue evidence="8">Muscle</tissue>
    </source>
</reference>
<dbReference type="EMBL" id="JANIIK010000038">
    <property type="protein sequence ID" value="KAJ3610841.1"/>
    <property type="molecule type" value="Genomic_DNA"/>
</dbReference>
<feature type="compositionally biased region" description="Basic and acidic residues" evidence="6">
    <location>
        <begin position="1170"/>
        <end position="1182"/>
    </location>
</feature>
<gene>
    <name evidence="8" type="ORF">NHX12_022931</name>
</gene>
<feature type="coiled-coil region" evidence="5">
    <location>
        <begin position="799"/>
        <end position="868"/>
    </location>
</feature>
<dbReference type="GO" id="GO:0034454">
    <property type="term" value="P:microtubule anchoring at centrosome"/>
    <property type="evidence" value="ECO:0007669"/>
    <property type="project" value="TreeGrafter"/>
</dbReference>
<feature type="compositionally biased region" description="Basic and acidic residues" evidence="6">
    <location>
        <begin position="373"/>
        <end position="389"/>
    </location>
</feature>
<feature type="domain" description="EF-hand" evidence="7">
    <location>
        <begin position="4"/>
        <end position="39"/>
    </location>
</feature>
<evidence type="ECO:0000256" key="1">
    <source>
        <dbReference type="ARBA" id="ARBA00004300"/>
    </source>
</evidence>
<feature type="coiled-coil region" evidence="5">
    <location>
        <begin position="1031"/>
        <end position="1107"/>
    </location>
</feature>
<dbReference type="OrthoDB" id="5799458at2759"/>
<organism evidence="8 9">
    <name type="scientific">Muraenolepis orangiensis</name>
    <name type="common">Patagonian moray cod</name>
    <dbReference type="NCBI Taxonomy" id="630683"/>
    <lineage>
        <taxon>Eukaryota</taxon>
        <taxon>Metazoa</taxon>
        <taxon>Chordata</taxon>
        <taxon>Craniata</taxon>
        <taxon>Vertebrata</taxon>
        <taxon>Euteleostomi</taxon>
        <taxon>Actinopterygii</taxon>
        <taxon>Neopterygii</taxon>
        <taxon>Teleostei</taxon>
        <taxon>Neoteleostei</taxon>
        <taxon>Acanthomorphata</taxon>
        <taxon>Zeiogadaria</taxon>
        <taxon>Gadariae</taxon>
        <taxon>Gadiformes</taxon>
        <taxon>Muraenolepidoidei</taxon>
        <taxon>Muraenolepididae</taxon>
        <taxon>Muraenolepis</taxon>
    </lineage>
</organism>
<accession>A0A9Q0IVK7</accession>
<keyword evidence="3" id="KW-0597">Phosphoprotein</keyword>
<evidence type="ECO:0000256" key="5">
    <source>
        <dbReference type="SAM" id="Coils"/>
    </source>
</evidence>
<evidence type="ECO:0000256" key="3">
    <source>
        <dbReference type="ARBA" id="ARBA00022553"/>
    </source>
</evidence>
<protein>
    <recommendedName>
        <fullName evidence="7">EF-hand domain-containing protein</fullName>
    </recommendedName>
</protein>
<keyword evidence="5" id="KW-0175">Coiled coil</keyword>
<feature type="region of interest" description="Disordered" evidence="6">
    <location>
        <begin position="1215"/>
        <end position="1234"/>
    </location>
</feature>
<evidence type="ECO:0000259" key="7">
    <source>
        <dbReference type="PROSITE" id="PS50222"/>
    </source>
</evidence>
<dbReference type="PANTHER" id="PTHR18905:SF12">
    <property type="entry name" value="NINEIN-LIKE PROTEIN"/>
    <property type="match status" value="1"/>
</dbReference>
<feature type="region of interest" description="Disordered" evidence="6">
    <location>
        <begin position="363"/>
        <end position="390"/>
    </location>
</feature>
<feature type="coiled-coil region" evidence="5">
    <location>
        <begin position="897"/>
        <end position="955"/>
    </location>
</feature>
<feature type="coiled-coil region" evidence="5">
    <location>
        <begin position="229"/>
        <end position="256"/>
    </location>
</feature>
<feature type="coiled-coil region" evidence="5">
    <location>
        <begin position="1247"/>
        <end position="1374"/>
    </location>
</feature>
<feature type="compositionally biased region" description="Low complexity" evidence="6">
    <location>
        <begin position="1218"/>
        <end position="1227"/>
    </location>
</feature>
<dbReference type="InterPro" id="IPR002048">
    <property type="entry name" value="EF_hand_dom"/>
</dbReference>
<keyword evidence="2" id="KW-0963">Cytoplasm</keyword>
<evidence type="ECO:0000313" key="8">
    <source>
        <dbReference type="EMBL" id="KAJ3610841.1"/>
    </source>
</evidence>
<evidence type="ECO:0000256" key="2">
    <source>
        <dbReference type="ARBA" id="ARBA00022490"/>
    </source>
</evidence>
<feature type="coiled-coil region" evidence="5">
    <location>
        <begin position="478"/>
        <end position="621"/>
    </location>
</feature>